<evidence type="ECO:0000256" key="2">
    <source>
        <dbReference type="ARBA" id="ARBA00022679"/>
    </source>
</evidence>
<feature type="domain" description="Carbohydrate kinase PfkB" evidence="4">
    <location>
        <begin position="170"/>
        <end position="273"/>
    </location>
</feature>
<keyword evidence="2" id="KW-0808">Transferase</keyword>
<accession>A0AA86TJP0</accession>
<dbReference type="AlphaFoldDB" id="A0AA86TJP0"/>
<organism evidence="5 6">
    <name type="scientific">Sphenostylis stenocarpa</name>
    <dbReference type="NCBI Taxonomy" id="92480"/>
    <lineage>
        <taxon>Eukaryota</taxon>
        <taxon>Viridiplantae</taxon>
        <taxon>Streptophyta</taxon>
        <taxon>Embryophyta</taxon>
        <taxon>Tracheophyta</taxon>
        <taxon>Spermatophyta</taxon>
        <taxon>Magnoliopsida</taxon>
        <taxon>eudicotyledons</taxon>
        <taxon>Gunneridae</taxon>
        <taxon>Pentapetalae</taxon>
        <taxon>rosids</taxon>
        <taxon>fabids</taxon>
        <taxon>Fabales</taxon>
        <taxon>Fabaceae</taxon>
        <taxon>Papilionoideae</taxon>
        <taxon>50 kb inversion clade</taxon>
        <taxon>NPAAA clade</taxon>
        <taxon>indigoferoid/millettioid clade</taxon>
        <taxon>Phaseoleae</taxon>
        <taxon>Sphenostylis</taxon>
    </lineage>
</organism>
<name>A0AA86TJP0_9FABA</name>
<dbReference type="Gene3D" id="3.40.1190.20">
    <property type="match status" value="1"/>
</dbReference>
<comment type="similarity">
    <text evidence="1">Belongs to the carbohydrate kinase PfkB family.</text>
</comment>
<dbReference type="Pfam" id="PF00294">
    <property type="entry name" value="PfkB"/>
    <property type="match status" value="1"/>
</dbReference>
<dbReference type="PANTHER" id="PTHR43085">
    <property type="entry name" value="HEXOKINASE FAMILY MEMBER"/>
    <property type="match status" value="1"/>
</dbReference>
<dbReference type="SUPFAM" id="SSF53613">
    <property type="entry name" value="Ribokinase-like"/>
    <property type="match status" value="1"/>
</dbReference>
<dbReference type="GO" id="GO:0010264">
    <property type="term" value="P:myo-inositol hexakisphosphate biosynthetic process"/>
    <property type="evidence" value="ECO:0007669"/>
    <property type="project" value="TreeGrafter"/>
</dbReference>
<evidence type="ECO:0000256" key="1">
    <source>
        <dbReference type="ARBA" id="ARBA00010688"/>
    </source>
</evidence>
<keyword evidence="6" id="KW-1185">Reference proteome</keyword>
<proteinExistence type="inferred from homology"/>
<dbReference type="InterPro" id="IPR002173">
    <property type="entry name" value="Carboh/pur_kinase_PfkB_CS"/>
</dbReference>
<dbReference type="EMBL" id="OY731405">
    <property type="protein sequence ID" value="CAJ1970637.1"/>
    <property type="molecule type" value="Genomic_DNA"/>
</dbReference>
<keyword evidence="3" id="KW-0418">Kinase</keyword>
<dbReference type="Gramene" id="rna-AYBTSS11_LOCUS22622">
    <property type="protein sequence ID" value="CAJ1970637.1"/>
    <property type="gene ID" value="gene-AYBTSS11_LOCUS22622"/>
</dbReference>
<dbReference type="InterPro" id="IPR050306">
    <property type="entry name" value="PfkB_Carbo_kinase"/>
</dbReference>
<dbReference type="InterPro" id="IPR029056">
    <property type="entry name" value="Ribokinase-like"/>
</dbReference>
<sequence>MVTDSQPTPRRGLLVGNYCHDVLHRDGRVVAETLGGAASFISVILDALSLPFHIVSKVGPEFAYAAATSSHPPLTIPTSRTTLFHAHFGSGNPDRFLNRVNSCDPIRPDDLPVQTRFAFGLAVGVGGEILPETLEKMLEICDRVFVDVQGLIRRFGPSDGRVSHVALSESGFLHLLPRVAFLKASADEASFIDVEEVRRWCCVVVTHGEDGCEVFRKNGAFRAAPFGADQVDPTGAGDCFLGGFAAGIARGLNVHDAALLGNFFGSLAVAQVGPPKLDSTLLQMVKDEMQKRKVQGIPSLESRDECPRIPKPHEQDQFYASLVTAKDIITRQSQESGQILLTSHKVLEQTTNVKAIMLPLNSVCEESIPSVDGKT</sequence>
<protein>
    <recommendedName>
        <fullName evidence="4">Carbohydrate kinase PfkB domain-containing protein</fullName>
    </recommendedName>
</protein>
<evidence type="ECO:0000313" key="5">
    <source>
        <dbReference type="EMBL" id="CAJ1970637.1"/>
    </source>
</evidence>
<dbReference type="InterPro" id="IPR011611">
    <property type="entry name" value="PfkB_dom"/>
</dbReference>
<reference evidence="5" key="1">
    <citation type="submission" date="2023-10" db="EMBL/GenBank/DDBJ databases">
        <authorList>
            <person name="Domelevo Entfellner J.-B."/>
        </authorList>
    </citation>
    <scope>NUCLEOTIDE SEQUENCE</scope>
</reference>
<evidence type="ECO:0000313" key="6">
    <source>
        <dbReference type="Proteomes" id="UP001189624"/>
    </source>
</evidence>
<evidence type="ECO:0000256" key="3">
    <source>
        <dbReference type="ARBA" id="ARBA00022777"/>
    </source>
</evidence>
<dbReference type="PANTHER" id="PTHR43085:SF13">
    <property type="entry name" value="INOSITOL 3-KINASE"/>
    <property type="match status" value="1"/>
</dbReference>
<dbReference type="PROSITE" id="PS00584">
    <property type="entry name" value="PFKB_KINASES_2"/>
    <property type="match status" value="1"/>
</dbReference>
<gene>
    <name evidence="5" type="ORF">AYBTSS11_LOCUS22622</name>
</gene>
<dbReference type="GO" id="GO:0016301">
    <property type="term" value="F:kinase activity"/>
    <property type="evidence" value="ECO:0007669"/>
    <property type="project" value="UniProtKB-KW"/>
</dbReference>
<dbReference type="Proteomes" id="UP001189624">
    <property type="component" value="Chromosome 8"/>
</dbReference>
<evidence type="ECO:0000259" key="4">
    <source>
        <dbReference type="Pfam" id="PF00294"/>
    </source>
</evidence>